<proteinExistence type="predicted"/>
<dbReference type="InterPro" id="IPR045864">
    <property type="entry name" value="aa-tRNA-synth_II/BPL/LPL"/>
</dbReference>
<dbReference type="PANTHER" id="PTHR22594:SF48">
    <property type="entry name" value="ASPARAGINYL-TRNA SYNTHETASE-RELATED PROTEIN (N-TRUNCATION)"/>
    <property type="match status" value="1"/>
</dbReference>
<protein>
    <recommendedName>
        <fullName evidence="6">Aminoacyl-transfer RNA synthetases class-II family profile domain-containing protein</fullName>
    </recommendedName>
</protein>
<dbReference type="InterPro" id="IPR004364">
    <property type="entry name" value="Aa-tRNA-synt_II"/>
</dbReference>
<keyword evidence="2" id="KW-0547">Nucleotide-binding</keyword>
<dbReference type="PANTHER" id="PTHR22594">
    <property type="entry name" value="ASPARTYL/LYSYL-TRNA SYNTHETASE"/>
    <property type="match status" value="1"/>
</dbReference>
<keyword evidence="8" id="KW-1185">Reference proteome</keyword>
<evidence type="ECO:0000256" key="2">
    <source>
        <dbReference type="ARBA" id="ARBA00022741"/>
    </source>
</evidence>
<keyword evidence="4" id="KW-0648">Protein biosynthesis</keyword>
<evidence type="ECO:0000256" key="1">
    <source>
        <dbReference type="ARBA" id="ARBA00022598"/>
    </source>
</evidence>
<dbReference type="EMBL" id="JACOAF010000030">
    <property type="protein sequence ID" value="MBC3540545.1"/>
    <property type="molecule type" value="Genomic_DNA"/>
</dbReference>
<keyword evidence="5" id="KW-0030">Aminoacyl-tRNA synthetase</keyword>
<evidence type="ECO:0000256" key="5">
    <source>
        <dbReference type="ARBA" id="ARBA00023146"/>
    </source>
</evidence>
<dbReference type="NCBIfam" id="NF005054">
    <property type="entry name" value="PRK06462.1-4"/>
    <property type="match status" value="1"/>
</dbReference>
<keyword evidence="3" id="KW-0067">ATP-binding</keyword>
<dbReference type="Pfam" id="PF00152">
    <property type="entry name" value="tRNA-synt_2"/>
    <property type="match status" value="1"/>
</dbReference>
<evidence type="ECO:0000259" key="6">
    <source>
        <dbReference type="PROSITE" id="PS50862"/>
    </source>
</evidence>
<evidence type="ECO:0000256" key="4">
    <source>
        <dbReference type="ARBA" id="ARBA00022917"/>
    </source>
</evidence>
<dbReference type="InterPro" id="IPR006195">
    <property type="entry name" value="aa-tRNA-synth_II"/>
</dbReference>
<dbReference type="PROSITE" id="PS50862">
    <property type="entry name" value="AA_TRNA_LIGASE_II"/>
    <property type="match status" value="1"/>
</dbReference>
<organism evidence="7 8">
    <name type="scientific">Rufibacter sediminis</name>
    <dbReference type="NCBI Taxonomy" id="2762756"/>
    <lineage>
        <taxon>Bacteria</taxon>
        <taxon>Pseudomonadati</taxon>
        <taxon>Bacteroidota</taxon>
        <taxon>Cytophagia</taxon>
        <taxon>Cytophagales</taxon>
        <taxon>Hymenobacteraceae</taxon>
        <taxon>Rufibacter</taxon>
    </lineage>
</organism>
<accession>A0ABR6VTL6</accession>
<evidence type="ECO:0000313" key="8">
    <source>
        <dbReference type="Proteomes" id="UP000659698"/>
    </source>
</evidence>
<gene>
    <name evidence="7" type="ORF">H7U12_12705</name>
</gene>
<feature type="domain" description="Aminoacyl-transfer RNA synthetases class-II family profile" evidence="6">
    <location>
        <begin position="101"/>
        <end position="307"/>
    </location>
</feature>
<dbReference type="SUPFAM" id="SSF55681">
    <property type="entry name" value="Class II aaRS and biotin synthetases"/>
    <property type="match status" value="1"/>
</dbReference>
<sequence>MQTDLIEDIKVSLDQTLGQLRGPAVVDVLKVQQAIIRAVHQFMFERGLVQLMPVMLSPITDPLNHGVVDAAISYAGGRWSLTKSMIFHKQLALLNPELESLYIVSPNVRLEFADRAFTGRHLFEFTQVDFEFWDKDGAFVRAFMEDLLNYVFWAVNRDLPETVAKYRPEGLPAFGPLEVFRTQELEAQYGPDYEHLKSKEAAAPFWLLNHRREFYDKEDPANPGTYLNYDLIWPEGFGEGLSGAERENEYHQILKRMDETGASKEAFTHYLEVARQQLLPLSAGAGFGVERMARYICRIKDINDVTPFCRRPGMPALF</sequence>
<dbReference type="RefSeq" id="WP_186638477.1">
    <property type="nucleotide sequence ID" value="NZ_JACOAF010000030.1"/>
</dbReference>
<comment type="caution">
    <text evidence="7">The sequence shown here is derived from an EMBL/GenBank/DDBJ whole genome shotgun (WGS) entry which is preliminary data.</text>
</comment>
<dbReference type="Gene3D" id="3.30.930.10">
    <property type="entry name" value="Bira Bifunctional Protein, Domain 2"/>
    <property type="match status" value="1"/>
</dbReference>
<dbReference type="Proteomes" id="UP000659698">
    <property type="component" value="Unassembled WGS sequence"/>
</dbReference>
<evidence type="ECO:0000313" key="7">
    <source>
        <dbReference type="EMBL" id="MBC3540545.1"/>
    </source>
</evidence>
<name>A0ABR6VTL6_9BACT</name>
<reference evidence="7 8" key="1">
    <citation type="journal article" date="2019" name="Int. J. Syst. Evol. Microbiol.">
        <title>Rufibacter sediminis sp. nov., isolated from freshwater lake sediment.</title>
        <authorList>
            <person name="Qu J.H."/>
            <person name="Zhang L.J."/>
            <person name="Fu Y.H."/>
            <person name="Li H.F."/>
        </authorList>
    </citation>
    <scope>NUCLEOTIDE SEQUENCE [LARGE SCALE GENOMIC DNA]</scope>
    <source>
        <strain evidence="7 8">H-1</strain>
    </source>
</reference>
<keyword evidence="1" id="KW-0436">Ligase</keyword>
<evidence type="ECO:0000256" key="3">
    <source>
        <dbReference type="ARBA" id="ARBA00022840"/>
    </source>
</evidence>